<dbReference type="EMBL" id="JBJGEB010000001">
    <property type="protein sequence ID" value="MFK7641077.1"/>
    <property type="molecule type" value="Genomic_DNA"/>
</dbReference>
<evidence type="ECO:0008006" key="3">
    <source>
        <dbReference type="Google" id="ProtNLM"/>
    </source>
</evidence>
<keyword evidence="2" id="KW-1185">Reference proteome</keyword>
<sequence length="114" mass="12805">MTVYRELIERQLAVRQAGLQIGLQKANEQEPFIAAVAETLSRTMWGYVMRMDARFEVTFIVDLGYVAFEHQFAAVKQALAEKFEVEADGDALTVESDRLPYGIAACRVVFGDVL</sequence>
<dbReference type="Proteomes" id="UP001621964">
    <property type="component" value="Unassembled WGS sequence"/>
</dbReference>
<proteinExistence type="predicted"/>
<protein>
    <recommendedName>
        <fullName evidence="3">Phage protein</fullName>
    </recommendedName>
</protein>
<reference evidence="1 2" key="1">
    <citation type="submission" date="2024-11" db="EMBL/GenBank/DDBJ databases">
        <authorList>
            <person name="Mikucki A.G."/>
            <person name="Kahler C.M."/>
        </authorList>
    </citation>
    <scope>NUCLEOTIDE SEQUENCE [LARGE SCALE GENOMIC DNA]</scope>
    <source>
        <strain evidence="1 2">EXNM717</strain>
    </source>
</reference>
<evidence type="ECO:0000313" key="1">
    <source>
        <dbReference type="EMBL" id="MFK7641077.1"/>
    </source>
</evidence>
<comment type="caution">
    <text evidence="1">The sequence shown here is derived from an EMBL/GenBank/DDBJ whole genome shotgun (WGS) entry which is preliminary data.</text>
</comment>
<accession>A0ABW8Q0L2</accession>
<name>A0ABW8Q0L2_9NEIS</name>
<gene>
    <name evidence="1" type="ORF">ACI43T_00980</name>
</gene>
<evidence type="ECO:0000313" key="2">
    <source>
        <dbReference type="Proteomes" id="UP001621964"/>
    </source>
</evidence>
<dbReference type="RefSeq" id="WP_314764114.1">
    <property type="nucleotide sequence ID" value="NZ_JBJGEB010000001.1"/>
</dbReference>
<organism evidence="1 2">
    <name type="scientific">Neisseria oralis</name>
    <dbReference type="NCBI Taxonomy" id="1107316"/>
    <lineage>
        <taxon>Bacteria</taxon>
        <taxon>Pseudomonadati</taxon>
        <taxon>Pseudomonadota</taxon>
        <taxon>Betaproteobacteria</taxon>
        <taxon>Neisseriales</taxon>
        <taxon>Neisseriaceae</taxon>
        <taxon>Neisseria</taxon>
    </lineage>
</organism>